<gene>
    <name evidence="2" type="ORF">NUH88_15620</name>
</gene>
<organism evidence="2 3">
    <name type="scientific">Nisaea acidiphila</name>
    <dbReference type="NCBI Taxonomy" id="1862145"/>
    <lineage>
        <taxon>Bacteria</taxon>
        <taxon>Pseudomonadati</taxon>
        <taxon>Pseudomonadota</taxon>
        <taxon>Alphaproteobacteria</taxon>
        <taxon>Rhodospirillales</taxon>
        <taxon>Thalassobaculaceae</taxon>
        <taxon>Nisaea</taxon>
    </lineage>
</organism>
<reference evidence="2" key="1">
    <citation type="submission" date="2022-08" db="EMBL/GenBank/DDBJ databases">
        <title>Nisaea acidiphila sp. nov., isolated from a marine algal debris and emended description of the genus Nisaea Urios et al. 2008.</title>
        <authorList>
            <person name="Kwon K."/>
        </authorList>
    </citation>
    <scope>NUCLEOTIDE SEQUENCE</scope>
    <source>
        <strain evidence="2">MEBiC11861</strain>
    </source>
</reference>
<sequence>MAAPTTHRSGIARYSTIQQAEAFKQASLPTALKTELAAIRAANSAAASGKASDTRELAEANSSRGFAEALANALHAGDKPRPLSGFRPLARFPMHGDE</sequence>
<name>A0A9J7AMZ8_9PROT</name>
<dbReference type="RefSeq" id="WP_257767326.1">
    <property type="nucleotide sequence ID" value="NZ_CP102480.1"/>
</dbReference>
<proteinExistence type="predicted"/>
<dbReference type="AlphaFoldDB" id="A0A9J7AMZ8"/>
<protein>
    <submittedName>
        <fullName evidence="2">Uncharacterized protein</fullName>
    </submittedName>
</protein>
<evidence type="ECO:0000313" key="3">
    <source>
        <dbReference type="Proteomes" id="UP001060336"/>
    </source>
</evidence>
<dbReference type="EMBL" id="CP102480">
    <property type="protein sequence ID" value="UUX48824.1"/>
    <property type="molecule type" value="Genomic_DNA"/>
</dbReference>
<evidence type="ECO:0000256" key="1">
    <source>
        <dbReference type="SAM" id="MobiDB-lite"/>
    </source>
</evidence>
<dbReference type="KEGG" id="naci:NUH88_15620"/>
<dbReference type="Proteomes" id="UP001060336">
    <property type="component" value="Chromosome"/>
</dbReference>
<keyword evidence="3" id="KW-1185">Reference proteome</keyword>
<evidence type="ECO:0000313" key="2">
    <source>
        <dbReference type="EMBL" id="UUX48824.1"/>
    </source>
</evidence>
<feature type="region of interest" description="Disordered" evidence="1">
    <location>
        <begin position="77"/>
        <end position="98"/>
    </location>
</feature>
<accession>A0A9J7AMZ8</accession>